<evidence type="ECO:0000313" key="3">
    <source>
        <dbReference type="Proteomes" id="UP000014254"/>
    </source>
</evidence>
<dbReference type="VEuPathDB" id="FungiDB:HMPREF1544_07972"/>
<keyword evidence="3" id="KW-1185">Reference proteome</keyword>
<sequence>MVVYILNSSSKISGAISRCFDTLCSMSFAMLFLPGLVLSASHSYCYVVSRRVQWIRQQEAQQKGGVPEY</sequence>
<dbReference type="EMBL" id="KE124017">
    <property type="protein sequence ID" value="EPB85217.1"/>
    <property type="molecule type" value="Genomic_DNA"/>
</dbReference>
<evidence type="ECO:0000256" key="1">
    <source>
        <dbReference type="SAM" id="Phobius"/>
    </source>
</evidence>
<organism evidence="2 3">
    <name type="scientific">Mucor circinelloides f. circinelloides (strain 1006PhL)</name>
    <name type="common">Mucormycosis agent</name>
    <name type="synonym">Calyptromyces circinelloides</name>
    <dbReference type="NCBI Taxonomy" id="1220926"/>
    <lineage>
        <taxon>Eukaryota</taxon>
        <taxon>Fungi</taxon>
        <taxon>Fungi incertae sedis</taxon>
        <taxon>Mucoromycota</taxon>
        <taxon>Mucoromycotina</taxon>
        <taxon>Mucoromycetes</taxon>
        <taxon>Mucorales</taxon>
        <taxon>Mucorineae</taxon>
        <taxon>Mucoraceae</taxon>
        <taxon>Mucor</taxon>
    </lineage>
</organism>
<dbReference type="AlphaFoldDB" id="S2J9T3"/>
<reference evidence="3" key="1">
    <citation type="submission" date="2013-05" db="EMBL/GenBank/DDBJ databases">
        <title>The Genome sequence of Mucor circinelloides f. circinelloides 1006PhL.</title>
        <authorList>
            <consortium name="The Broad Institute Genomics Platform"/>
            <person name="Cuomo C."/>
            <person name="Earl A."/>
            <person name="Findley K."/>
            <person name="Lee S.C."/>
            <person name="Walker B."/>
            <person name="Young S."/>
            <person name="Zeng Q."/>
            <person name="Gargeya S."/>
            <person name="Fitzgerald M."/>
            <person name="Haas B."/>
            <person name="Abouelleil A."/>
            <person name="Allen A.W."/>
            <person name="Alvarado L."/>
            <person name="Arachchi H.M."/>
            <person name="Berlin A.M."/>
            <person name="Chapman S.B."/>
            <person name="Gainer-Dewar J."/>
            <person name="Goldberg J."/>
            <person name="Griggs A."/>
            <person name="Gujja S."/>
            <person name="Hansen M."/>
            <person name="Howarth C."/>
            <person name="Imamovic A."/>
            <person name="Ireland A."/>
            <person name="Larimer J."/>
            <person name="McCowan C."/>
            <person name="Murphy C."/>
            <person name="Pearson M."/>
            <person name="Poon T.W."/>
            <person name="Priest M."/>
            <person name="Roberts A."/>
            <person name="Saif S."/>
            <person name="Shea T."/>
            <person name="Sisk P."/>
            <person name="Sykes S."/>
            <person name="Wortman J."/>
            <person name="Nusbaum C."/>
            <person name="Birren B."/>
        </authorList>
    </citation>
    <scope>NUCLEOTIDE SEQUENCE [LARGE SCALE GENOMIC DNA]</scope>
    <source>
        <strain evidence="3">1006PhL</strain>
    </source>
</reference>
<protein>
    <submittedName>
        <fullName evidence="2">Uncharacterized protein</fullName>
    </submittedName>
</protein>
<dbReference type="Proteomes" id="UP000014254">
    <property type="component" value="Unassembled WGS sequence"/>
</dbReference>
<accession>S2J9T3</accession>
<keyword evidence="1" id="KW-0812">Transmembrane</keyword>
<dbReference type="InParanoid" id="S2J9T3"/>
<name>S2J9T3_MUCC1</name>
<feature type="transmembrane region" description="Helical" evidence="1">
    <location>
        <begin position="28"/>
        <end position="48"/>
    </location>
</feature>
<proteinExistence type="predicted"/>
<keyword evidence="1" id="KW-1133">Transmembrane helix</keyword>
<evidence type="ECO:0000313" key="2">
    <source>
        <dbReference type="EMBL" id="EPB85217.1"/>
    </source>
</evidence>
<gene>
    <name evidence="2" type="ORF">HMPREF1544_07972</name>
</gene>
<keyword evidence="1" id="KW-0472">Membrane</keyword>